<comment type="caution">
    <text evidence="2">The sequence shown here is derived from an EMBL/GenBank/DDBJ whole genome shotgun (WGS) entry which is preliminary data.</text>
</comment>
<keyword evidence="3" id="KW-1185">Reference proteome</keyword>
<feature type="transmembrane region" description="Helical" evidence="1">
    <location>
        <begin position="52"/>
        <end position="70"/>
    </location>
</feature>
<reference evidence="2 3" key="1">
    <citation type="submission" date="2019-03" db="EMBL/GenBank/DDBJ databases">
        <title>Genomic Encyclopedia of Type Strains, Phase IV (KMG-IV): sequencing the most valuable type-strain genomes for metagenomic binning, comparative biology and taxonomic classification.</title>
        <authorList>
            <person name="Goeker M."/>
        </authorList>
    </citation>
    <scope>NUCLEOTIDE SEQUENCE [LARGE SCALE GENOMIC DNA]</scope>
    <source>
        <strain evidence="2 3">DSM 5604</strain>
    </source>
</reference>
<dbReference type="Pfam" id="PF05656">
    <property type="entry name" value="DUF805"/>
    <property type="match status" value="1"/>
</dbReference>
<proteinExistence type="predicted"/>
<dbReference type="EMBL" id="SNZA01000006">
    <property type="protein sequence ID" value="TDR06292.1"/>
    <property type="molecule type" value="Genomic_DNA"/>
</dbReference>
<accession>A0A4R6X4L7</accession>
<dbReference type="AlphaFoldDB" id="A0A4R6X4L7"/>
<evidence type="ECO:0000313" key="3">
    <source>
        <dbReference type="Proteomes" id="UP000295729"/>
    </source>
</evidence>
<protein>
    <submittedName>
        <fullName evidence="2">Uncharacterized membrane protein YhaH (DUF805 family)</fullName>
    </submittedName>
</protein>
<gene>
    <name evidence="2" type="ORF">C8D85_3222</name>
</gene>
<feature type="transmembrane region" description="Helical" evidence="1">
    <location>
        <begin position="77"/>
        <end position="99"/>
    </location>
</feature>
<dbReference type="PANTHER" id="PTHR34980:SF2">
    <property type="entry name" value="INNER MEMBRANE PROTEIN YHAH-RELATED"/>
    <property type="match status" value="1"/>
</dbReference>
<name>A0A4R6X4L7_9GAMM</name>
<organism evidence="2 3">
    <name type="scientific">Marinomonas communis</name>
    <dbReference type="NCBI Taxonomy" id="28254"/>
    <lineage>
        <taxon>Bacteria</taxon>
        <taxon>Pseudomonadati</taxon>
        <taxon>Pseudomonadota</taxon>
        <taxon>Gammaproteobacteria</taxon>
        <taxon>Oceanospirillales</taxon>
        <taxon>Oceanospirillaceae</taxon>
        <taxon>Marinomonas</taxon>
    </lineage>
</organism>
<keyword evidence="1" id="KW-0472">Membrane</keyword>
<dbReference type="Proteomes" id="UP000295729">
    <property type="component" value="Unassembled WGS sequence"/>
</dbReference>
<dbReference type="PANTHER" id="PTHR34980">
    <property type="entry name" value="INNER MEMBRANE PROTEIN-RELATED-RELATED"/>
    <property type="match status" value="1"/>
</dbReference>
<sequence length="112" mass="12907">MYWYLDAFRHYADFTSLTQRRAFWMFALISVLISLFIATIEILTNNPGWLDLIYSVIALIPTLAITVRRLRDTGLSLWWFLVLLIPGFGVLIMLVLLSLPSQNHATYQSKGV</sequence>
<keyword evidence="1" id="KW-1133">Transmembrane helix</keyword>
<keyword evidence="1" id="KW-0812">Transmembrane</keyword>
<evidence type="ECO:0000313" key="2">
    <source>
        <dbReference type="EMBL" id="TDR06292.1"/>
    </source>
</evidence>
<dbReference type="InterPro" id="IPR008523">
    <property type="entry name" value="DUF805"/>
</dbReference>
<feature type="transmembrane region" description="Helical" evidence="1">
    <location>
        <begin position="21"/>
        <end position="40"/>
    </location>
</feature>
<dbReference type="OrthoDB" id="9812349at2"/>
<dbReference type="RefSeq" id="WP_133564649.1">
    <property type="nucleotide sequence ID" value="NZ_SNZA01000006.1"/>
</dbReference>
<dbReference type="GO" id="GO:0005886">
    <property type="term" value="C:plasma membrane"/>
    <property type="evidence" value="ECO:0007669"/>
    <property type="project" value="TreeGrafter"/>
</dbReference>
<evidence type="ECO:0000256" key="1">
    <source>
        <dbReference type="SAM" id="Phobius"/>
    </source>
</evidence>